<comment type="pathway">
    <text evidence="6">One-carbon metabolism; tetrahydrofolate interconversion.</text>
</comment>
<sequence length="429" mass="47146">MASKVFKLIAEEAHRQKYGLEMIPSENYVSENVLKALGSILTNKYSEGFPGRRYYGGNEVIDKIENYAVELAKKLFKVPAAFVQAYSGSPANQAVTMAVCEPGDVVMGLSLSSGGHLTHGAKLSFSSLFYKAVNYSVGEDWKIDFDELEELAKKHKPKLIWAGTTAYPFKLDYKKFKKIADEVGATLVADCSHITGLIIGGVHQSPVPYVDIIMTTTHKTLRGPRGAIILVTERGLKKDPEIKSKIERAIIPGLQGGPHNHQTAAIAVSLEEALKPSFKKYAVQVAENAKILAKELGTVSETHLVLLSLTKYGYGLGYQAQYALEEAGITVNKNTIPGEPASPFYPSGIRLGTPALTTRGMKEKDMVKVAGWIKRVLEEIKGLDLPKEQDKRKDFLKEVKVKLAKNKNLKTIKAEIERFAGKFPVPGIR</sequence>
<keyword evidence="6" id="KW-0963">Cytoplasm</keyword>
<dbReference type="UniPathway" id="UPA00193"/>
<dbReference type="PANTHER" id="PTHR11680">
    <property type="entry name" value="SERINE HYDROXYMETHYLTRANSFERASE"/>
    <property type="match status" value="1"/>
</dbReference>
<comment type="catalytic activity">
    <reaction evidence="6">
        <text>(6R)-5,10-methylene-5,6,7,8-tetrahydrofolate + glycine + H2O = (6S)-5,6,7,8-tetrahydrofolate + L-serine</text>
        <dbReference type="Rhea" id="RHEA:15481"/>
        <dbReference type="ChEBI" id="CHEBI:15377"/>
        <dbReference type="ChEBI" id="CHEBI:15636"/>
        <dbReference type="ChEBI" id="CHEBI:33384"/>
        <dbReference type="ChEBI" id="CHEBI:57305"/>
        <dbReference type="ChEBI" id="CHEBI:57453"/>
        <dbReference type="EC" id="2.1.2.1"/>
    </reaction>
</comment>
<dbReference type="GO" id="GO:0008168">
    <property type="term" value="F:methyltransferase activity"/>
    <property type="evidence" value="ECO:0007669"/>
    <property type="project" value="UniProtKB-KW"/>
</dbReference>
<evidence type="ECO:0000256" key="5">
    <source>
        <dbReference type="ARBA" id="ARBA00022898"/>
    </source>
</evidence>
<dbReference type="UniPathway" id="UPA00288">
    <property type="reaction ID" value="UER01023"/>
</dbReference>
<evidence type="ECO:0000256" key="6">
    <source>
        <dbReference type="HAMAP-Rule" id="MF_00051"/>
    </source>
</evidence>
<feature type="modified residue" description="N6-(pyridoxal phosphate)lysine" evidence="6 7">
    <location>
        <position position="219"/>
    </location>
</feature>
<comment type="cofactor">
    <cofactor evidence="1 6 7">
        <name>pyridoxal 5'-phosphate</name>
        <dbReference type="ChEBI" id="CHEBI:597326"/>
    </cofactor>
</comment>
<dbReference type="Gene3D" id="3.90.1150.10">
    <property type="entry name" value="Aspartate Aminotransferase, domain 1"/>
    <property type="match status" value="1"/>
</dbReference>
<evidence type="ECO:0000256" key="4">
    <source>
        <dbReference type="ARBA" id="ARBA00022679"/>
    </source>
</evidence>
<proteinExistence type="inferred from homology"/>
<dbReference type="EC" id="2.1.2.1" evidence="6"/>
<dbReference type="EMBL" id="LBYB01000005">
    <property type="protein sequence ID" value="KKR41968.1"/>
    <property type="molecule type" value="Genomic_DNA"/>
</dbReference>
<dbReference type="Pfam" id="PF00464">
    <property type="entry name" value="SHMT"/>
    <property type="match status" value="1"/>
</dbReference>
<evidence type="ECO:0000259" key="8">
    <source>
        <dbReference type="Pfam" id="PF00464"/>
    </source>
</evidence>
<dbReference type="GO" id="GO:0019264">
    <property type="term" value="P:glycine biosynthetic process from serine"/>
    <property type="evidence" value="ECO:0007669"/>
    <property type="project" value="UniProtKB-UniRule"/>
</dbReference>
<feature type="site" description="Plays an important role in substrate specificity" evidence="6">
    <location>
        <position position="218"/>
    </location>
</feature>
<dbReference type="AlphaFoldDB" id="A0A0G0QPB6"/>
<comment type="caution">
    <text evidence="9">The sequence shown here is derived from an EMBL/GenBank/DDBJ whole genome shotgun (WGS) entry which is preliminary data.</text>
</comment>
<dbReference type="GO" id="GO:0030170">
    <property type="term" value="F:pyridoxal phosphate binding"/>
    <property type="evidence" value="ECO:0007669"/>
    <property type="project" value="UniProtKB-UniRule"/>
</dbReference>
<dbReference type="GO" id="GO:0005737">
    <property type="term" value="C:cytoplasm"/>
    <property type="evidence" value="ECO:0007669"/>
    <property type="project" value="UniProtKB-SubCell"/>
</dbReference>
<comment type="pathway">
    <text evidence="6">Amino-acid biosynthesis; glycine biosynthesis; glycine from L-serine: step 1/1.</text>
</comment>
<dbReference type="InterPro" id="IPR049943">
    <property type="entry name" value="Ser_HO-MeTrfase-like"/>
</dbReference>
<evidence type="ECO:0000256" key="2">
    <source>
        <dbReference type="ARBA" id="ARBA00006376"/>
    </source>
</evidence>
<comment type="function">
    <text evidence="6">Catalyzes the reversible interconversion of serine and glycine with tetrahydrofolate (THF) serving as the one-carbon carrier. This reaction serves as the major source of one-carbon groups required for the biosynthesis of purines, thymidylate, methionine, and other important biomolecules. Also exhibits THF-independent aldolase activity toward beta-hydroxyamino acids, producing glycine and aldehydes, via a retro-aldol mechanism.</text>
</comment>
<feature type="binding site" evidence="6">
    <location>
        <begin position="342"/>
        <end position="344"/>
    </location>
    <ligand>
        <name>(6S)-5,6,7,8-tetrahydrofolate</name>
        <dbReference type="ChEBI" id="CHEBI:57453"/>
    </ligand>
</feature>
<protein>
    <recommendedName>
        <fullName evidence="6">Serine hydroxymethyltransferase</fullName>
        <shortName evidence="6">SHMT</shortName>
        <shortName evidence="6">Serine methylase</shortName>
        <ecNumber evidence="6">2.1.2.1</ecNumber>
    </recommendedName>
</protein>
<dbReference type="InterPro" id="IPR015421">
    <property type="entry name" value="PyrdxlP-dep_Trfase_major"/>
</dbReference>
<evidence type="ECO:0000313" key="10">
    <source>
        <dbReference type="Proteomes" id="UP000034881"/>
    </source>
</evidence>
<dbReference type="InterPro" id="IPR019798">
    <property type="entry name" value="Ser_HO-MeTrfase_PLP_BS"/>
</dbReference>
<feature type="binding site" evidence="6">
    <location>
        <position position="111"/>
    </location>
    <ligand>
        <name>(6S)-5,6,7,8-tetrahydrofolate</name>
        <dbReference type="ChEBI" id="CHEBI:57453"/>
    </ligand>
</feature>
<keyword evidence="5 6" id="KW-0663">Pyridoxal phosphate</keyword>
<dbReference type="InterPro" id="IPR039429">
    <property type="entry name" value="SHMT-like_dom"/>
</dbReference>
<organism evidence="9 10">
    <name type="scientific">Candidatus Daviesbacteria bacterium GW2011_GWC2_40_12</name>
    <dbReference type="NCBI Taxonomy" id="1618431"/>
    <lineage>
        <taxon>Bacteria</taxon>
        <taxon>Candidatus Daviesiibacteriota</taxon>
    </lineage>
</organism>
<feature type="domain" description="Serine hydroxymethyltransferase-like" evidence="8">
    <location>
        <begin position="4"/>
        <end position="373"/>
    </location>
</feature>
<comment type="subcellular location">
    <subcellularLocation>
        <location evidence="6">Cytoplasm</location>
    </subcellularLocation>
</comment>
<dbReference type="InterPro" id="IPR001085">
    <property type="entry name" value="Ser_HO-MeTrfase"/>
</dbReference>
<dbReference type="NCBIfam" id="NF000586">
    <property type="entry name" value="PRK00011.1"/>
    <property type="match status" value="1"/>
</dbReference>
<evidence type="ECO:0000256" key="3">
    <source>
        <dbReference type="ARBA" id="ARBA00022563"/>
    </source>
</evidence>
<feature type="binding site" evidence="6">
    <location>
        <begin position="115"/>
        <end position="117"/>
    </location>
    <ligand>
        <name>(6S)-5,6,7,8-tetrahydrofolate</name>
        <dbReference type="ChEBI" id="CHEBI:57453"/>
    </ligand>
</feature>
<evidence type="ECO:0000256" key="1">
    <source>
        <dbReference type="ARBA" id="ARBA00001933"/>
    </source>
</evidence>
<keyword evidence="4 6" id="KW-0808">Transferase</keyword>
<dbReference type="GO" id="GO:0032259">
    <property type="term" value="P:methylation"/>
    <property type="evidence" value="ECO:0007669"/>
    <property type="project" value="UniProtKB-KW"/>
</dbReference>
<accession>A0A0G0QPB6</accession>
<dbReference type="PANTHER" id="PTHR11680:SF35">
    <property type="entry name" value="SERINE HYDROXYMETHYLTRANSFERASE 1"/>
    <property type="match status" value="1"/>
</dbReference>
<evidence type="ECO:0000313" key="9">
    <source>
        <dbReference type="EMBL" id="KKR41968.1"/>
    </source>
</evidence>
<comment type="subunit">
    <text evidence="6">Homodimer.</text>
</comment>
<dbReference type="Gene3D" id="3.40.640.10">
    <property type="entry name" value="Type I PLP-dependent aspartate aminotransferase-like (Major domain)"/>
    <property type="match status" value="1"/>
</dbReference>
<dbReference type="GO" id="GO:0035999">
    <property type="term" value="P:tetrahydrofolate interconversion"/>
    <property type="evidence" value="ECO:0007669"/>
    <property type="project" value="UniProtKB-UniRule"/>
</dbReference>
<dbReference type="InterPro" id="IPR015424">
    <property type="entry name" value="PyrdxlP-dep_Trfase"/>
</dbReference>
<dbReference type="SUPFAM" id="SSF53383">
    <property type="entry name" value="PLP-dependent transferases"/>
    <property type="match status" value="1"/>
</dbReference>
<dbReference type="InterPro" id="IPR015422">
    <property type="entry name" value="PyrdxlP-dep_Trfase_small"/>
</dbReference>
<dbReference type="Proteomes" id="UP000034881">
    <property type="component" value="Unassembled WGS sequence"/>
</dbReference>
<gene>
    <name evidence="6" type="primary">glyA</name>
    <name evidence="9" type="ORF">UT77_C0005G0083</name>
</gene>
<comment type="caution">
    <text evidence="6">Lacks conserved residue(s) required for the propagation of feature annotation.</text>
</comment>
<dbReference type="CDD" id="cd00378">
    <property type="entry name" value="SHMT"/>
    <property type="match status" value="1"/>
</dbReference>
<keyword evidence="3 6" id="KW-0554">One-carbon metabolism</keyword>
<comment type="similarity">
    <text evidence="2 6">Belongs to the SHMT family.</text>
</comment>
<dbReference type="PIRSF" id="PIRSF000412">
    <property type="entry name" value="SHMT"/>
    <property type="match status" value="1"/>
</dbReference>
<keyword evidence="9" id="KW-0489">Methyltransferase</keyword>
<dbReference type="HAMAP" id="MF_00051">
    <property type="entry name" value="SHMT"/>
    <property type="match status" value="1"/>
</dbReference>
<name>A0A0G0QPB6_9BACT</name>
<dbReference type="PROSITE" id="PS00096">
    <property type="entry name" value="SHMT"/>
    <property type="match status" value="1"/>
</dbReference>
<dbReference type="GO" id="GO:0004372">
    <property type="term" value="F:glycine hydroxymethyltransferase activity"/>
    <property type="evidence" value="ECO:0007669"/>
    <property type="project" value="UniProtKB-UniRule"/>
</dbReference>
<reference evidence="9 10" key="1">
    <citation type="journal article" date="2015" name="Nature">
        <title>rRNA introns, odd ribosomes, and small enigmatic genomes across a large radiation of phyla.</title>
        <authorList>
            <person name="Brown C.T."/>
            <person name="Hug L.A."/>
            <person name="Thomas B.C."/>
            <person name="Sharon I."/>
            <person name="Castelle C.J."/>
            <person name="Singh A."/>
            <person name="Wilkins M.J."/>
            <person name="Williams K.H."/>
            <person name="Banfield J.F."/>
        </authorList>
    </citation>
    <scope>NUCLEOTIDE SEQUENCE [LARGE SCALE GENOMIC DNA]</scope>
</reference>
<keyword evidence="6" id="KW-0028">Amino-acid biosynthesis</keyword>
<dbReference type="PATRIC" id="fig|1618431.3.peg.821"/>
<evidence type="ECO:0000256" key="7">
    <source>
        <dbReference type="PIRSR" id="PIRSR000412-50"/>
    </source>
</evidence>